<evidence type="ECO:0008006" key="4">
    <source>
        <dbReference type="Google" id="ProtNLM"/>
    </source>
</evidence>
<organism evidence="2 3">
    <name type="scientific">Salix brachista</name>
    <dbReference type="NCBI Taxonomy" id="2182728"/>
    <lineage>
        <taxon>Eukaryota</taxon>
        <taxon>Viridiplantae</taxon>
        <taxon>Streptophyta</taxon>
        <taxon>Embryophyta</taxon>
        <taxon>Tracheophyta</taxon>
        <taxon>Spermatophyta</taxon>
        <taxon>Magnoliopsida</taxon>
        <taxon>eudicotyledons</taxon>
        <taxon>Gunneridae</taxon>
        <taxon>Pentapetalae</taxon>
        <taxon>rosids</taxon>
        <taxon>fabids</taxon>
        <taxon>Malpighiales</taxon>
        <taxon>Salicaceae</taxon>
        <taxon>Saliceae</taxon>
        <taxon>Salix</taxon>
    </lineage>
</organism>
<dbReference type="AlphaFoldDB" id="A0A5N5MCC3"/>
<dbReference type="Proteomes" id="UP000326939">
    <property type="component" value="Chromosome 6"/>
</dbReference>
<reference evidence="3" key="1">
    <citation type="journal article" date="2019" name="Gigascience">
        <title>De novo genome assembly of the endangered Acer yangbiense, a plant species with extremely small populations endemic to Yunnan Province, China.</title>
        <authorList>
            <person name="Yang J."/>
            <person name="Wariss H.M."/>
            <person name="Tao L."/>
            <person name="Zhang R."/>
            <person name="Yun Q."/>
            <person name="Hollingsworth P."/>
            <person name="Dao Z."/>
            <person name="Luo G."/>
            <person name="Guo H."/>
            <person name="Ma Y."/>
            <person name="Sun W."/>
        </authorList>
    </citation>
    <scope>NUCLEOTIDE SEQUENCE [LARGE SCALE GENOMIC DNA]</scope>
    <source>
        <strain evidence="3">cv. br00</strain>
    </source>
</reference>
<dbReference type="PANTHER" id="PTHR31923:SF9">
    <property type="entry name" value="BSD DOMAIN-CONTAINING PROTEIN"/>
    <property type="match status" value="1"/>
</dbReference>
<comment type="caution">
    <text evidence="2">The sequence shown here is derived from an EMBL/GenBank/DDBJ whole genome shotgun (WGS) entry which is preliminary data.</text>
</comment>
<feature type="region of interest" description="Disordered" evidence="1">
    <location>
        <begin position="1"/>
        <end position="25"/>
    </location>
</feature>
<dbReference type="EMBL" id="VDCV01000006">
    <property type="protein sequence ID" value="KAB5551901.1"/>
    <property type="molecule type" value="Genomic_DNA"/>
</dbReference>
<sequence>MSWLFKPLQSNDPDTPPHSPPSSVEDDLSVFGFSIGRRLRSVANFLAPPPLSRPEAAKSQPYDSSRSSQALIGMRKDLAEIGDSLKSGLSKFTFNFLRFNDDDHNKCNQEGGYEDDVAGINEEIIGFVKEISLRPECWVDFPLPLQNDFTMTGAQREHASNIERFVPSLARLRNNLRSETGDGRFWMVYFILLIPRLNERDFEILSTPQIVETRNVLLEKLENKKNVKLENSNNSISETQGENTTSREEVAWIVNAIESLRMNGEENSKQFLKDQIDISTSMDNRKRLEGEEVSFSDLEDDYSDFSTRLSASRKSQSIRAPSPSGSSDWVQLNESSDNPGGLHKARQSFSRDKDSDAESTDWHKVDEFD</sequence>
<keyword evidence="3" id="KW-1185">Reference proteome</keyword>
<evidence type="ECO:0000313" key="3">
    <source>
        <dbReference type="Proteomes" id="UP000326939"/>
    </source>
</evidence>
<accession>A0A5N5MCC3</accession>
<proteinExistence type="predicted"/>
<dbReference type="SUPFAM" id="SSF140383">
    <property type="entry name" value="BSD domain-like"/>
    <property type="match status" value="1"/>
</dbReference>
<feature type="region of interest" description="Disordered" evidence="1">
    <location>
        <begin position="309"/>
        <end position="369"/>
    </location>
</feature>
<gene>
    <name evidence="2" type="ORF">DKX38_009212</name>
</gene>
<protein>
    <recommendedName>
        <fullName evidence="4">BSD domain-containing protein</fullName>
    </recommendedName>
</protein>
<feature type="compositionally biased region" description="Polar residues" evidence="1">
    <location>
        <begin position="309"/>
        <end position="338"/>
    </location>
</feature>
<evidence type="ECO:0000313" key="2">
    <source>
        <dbReference type="EMBL" id="KAB5551901.1"/>
    </source>
</evidence>
<dbReference type="PANTHER" id="PTHR31923">
    <property type="entry name" value="BSD DOMAIN-CONTAINING PROTEIN"/>
    <property type="match status" value="1"/>
</dbReference>
<feature type="compositionally biased region" description="Basic and acidic residues" evidence="1">
    <location>
        <begin position="349"/>
        <end position="369"/>
    </location>
</feature>
<evidence type="ECO:0000256" key="1">
    <source>
        <dbReference type="SAM" id="MobiDB-lite"/>
    </source>
</evidence>
<dbReference type="InterPro" id="IPR035925">
    <property type="entry name" value="BSD_dom_sf"/>
</dbReference>
<name>A0A5N5MCC3_9ROSI</name>